<organism evidence="6 7">
    <name type="scientific">Algoriphagus jejuensis</name>
    <dbReference type="NCBI Taxonomy" id="419934"/>
    <lineage>
        <taxon>Bacteria</taxon>
        <taxon>Pseudomonadati</taxon>
        <taxon>Bacteroidota</taxon>
        <taxon>Cytophagia</taxon>
        <taxon>Cytophagales</taxon>
        <taxon>Cyclobacteriaceae</taxon>
        <taxon>Algoriphagus</taxon>
    </lineage>
</organism>
<proteinExistence type="predicted"/>
<feature type="signal peptide" evidence="4">
    <location>
        <begin position="1"/>
        <end position="23"/>
    </location>
</feature>
<dbReference type="EMBL" id="BAAAFI010000002">
    <property type="protein sequence ID" value="GAA0877880.1"/>
    <property type="molecule type" value="Genomic_DNA"/>
</dbReference>
<dbReference type="SUPFAM" id="SSF53474">
    <property type="entry name" value="alpha/beta-Hydrolases"/>
    <property type="match status" value="1"/>
</dbReference>
<keyword evidence="3" id="KW-0378">Hydrolase</keyword>
<dbReference type="RefSeq" id="WP_343848737.1">
    <property type="nucleotide sequence ID" value="NZ_BAAAFI010000002.1"/>
</dbReference>
<dbReference type="Gene3D" id="3.40.50.1820">
    <property type="entry name" value="alpha/beta hydrolase"/>
    <property type="match status" value="1"/>
</dbReference>
<dbReference type="Pfam" id="PF22244">
    <property type="entry name" value="GCE_fung"/>
    <property type="match status" value="1"/>
</dbReference>
<evidence type="ECO:0000256" key="3">
    <source>
        <dbReference type="ARBA" id="ARBA00022801"/>
    </source>
</evidence>
<keyword evidence="2 4" id="KW-0732">Signal</keyword>
<evidence type="ECO:0000313" key="7">
    <source>
        <dbReference type="Proteomes" id="UP001500469"/>
    </source>
</evidence>
<reference evidence="6 7" key="1">
    <citation type="journal article" date="2019" name="Int. J. Syst. Evol. Microbiol.">
        <title>The Global Catalogue of Microorganisms (GCM) 10K type strain sequencing project: providing services to taxonomists for standard genome sequencing and annotation.</title>
        <authorList>
            <consortium name="The Broad Institute Genomics Platform"/>
            <consortium name="The Broad Institute Genome Sequencing Center for Infectious Disease"/>
            <person name="Wu L."/>
            <person name="Ma J."/>
        </authorList>
    </citation>
    <scope>NUCLEOTIDE SEQUENCE [LARGE SCALE GENOMIC DNA]</scope>
    <source>
        <strain evidence="6 7">JCM 16112</strain>
    </source>
</reference>
<accession>A0ABN1MWQ1</accession>
<evidence type="ECO:0000313" key="6">
    <source>
        <dbReference type="EMBL" id="GAA0877880.1"/>
    </source>
</evidence>
<name>A0ABN1MWQ1_9BACT</name>
<comment type="caution">
    <text evidence="6">The sequence shown here is derived from an EMBL/GenBank/DDBJ whole genome shotgun (WGS) entry which is preliminary data.</text>
</comment>
<dbReference type="InterPro" id="IPR050261">
    <property type="entry name" value="FrsA_esterase"/>
</dbReference>
<dbReference type="PANTHER" id="PTHR22946:SF8">
    <property type="entry name" value="ACETYL XYLAN ESTERASE DOMAIN-CONTAINING PROTEIN"/>
    <property type="match status" value="1"/>
</dbReference>
<evidence type="ECO:0000259" key="5">
    <source>
        <dbReference type="Pfam" id="PF22244"/>
    </source>
</evidence>
<dbReference type="PANTHER" id="PTHR22946">
    <property type="entry name" value="DIENELACTONE HYDROLASE DOMAIN-CONTAINING PROTEIN-RELATED"/>
    <property type="match status" value="1"/>
</dbReference>
<keyword evidence="7" id="KW-1185">Reference proteome</keyword>
<keyword evidence="1" id="KW-0719">Serine esterase</keyword>
<gene>
    <name evidence="6" type="ORF">GCM10009119_08480</name>
</gene>
<sequence>MKKRIGILAFAIAAIFHTPTVQAQDNMLCQGAYWTEDEANIHMKQWAKDWTTKADWEKRAEVIREGLIKGMKLDQMPKRDTPFNTIIHSTREMDGYIVENIAIESFPGFYITGNLYRPISKEPFAKSPGILSVHGHGTDPRFGESVQTRSAAFARMGAVVFAYDMIGYGDSKQVEHKIPAALSIQTYNSQRVIDYLQSRPDVDPERIAVTGESGGGTQSIMITALDPRIKVSVPVVMVSAYFFGGCVCESGMPVHKSAHHQTNNVEIAALAVPRPMLLVSDGGDWTKNTPRIEMPYIQKVYAQYDAESKVDNVHLPAERHDYGPSKRAVVYNFLAQYLGLNAGKILVKNQFDEGFVTLLPREELMVFNEQHPIPANALQSEKAVMDFLQFKP</sequence>
<protein>
    <recommendedName>
        <fullName evidence="5">4-O-methyl-glucuronoyl methylesterase-like domain-containing protein</fullName>
    </recommendedName>
</protein>
<dbReference type="Proteomes" id="UP001500469">
    <property type="component" value="Unassembled WGS sequence"/>
</dbReference>
<evidence type="ECO:0000256" key="4">
    <source>
        <dbReference type="SAM" id="SignalP"/>
    </source>
</evidence>
<dbReference type="InterPro" id="IPR054579">
    <property type="entry name" value="GCE-like_dom"/>
</dbReference>
<feature type="domain" description="4-O-methyl-glucuronoyl methylesterase-like" evidence="5">
    <location>
        <begin position="181"/>
        <end position="235"/>
    </location>
</feature>
<feature type="chain" id="PRO_5045115502" description="4-O-methyl-glucuronoyl methylesterase-like domain-containing protein" evidence="4">
    <location>
        <begin position="24"/>
        <end position="392"/>
    </location>
</feature>
<dbReference type="InterPro" id="IPR029058">
    <property type="entry name" value="AB_hydrolase_fold"/>
</dbReference>
<evidence type="ECO:0000256" key="2">
    <source>
        <dbReference type="ARBA" id="ARBA00022729"/>
    </source>
</evidence>
<evidence type="ECO:0000256" key="1">
    <source>
        <dbReference type="ARBA" id="ARBA00022487"/>
    </source>
</evidence>